<evidence type="ECO:0000313" key="2">
    <source>
        <dbReference type="Proteomes" id="UP000805193"/>
    </source>
</evidence>
<sequence>MNSTGEPLVCGWCVSPTKGPSSGGTLLTLEGDNFGSPAHKPDSSIQITVGNKPCALVHWNYTFVQCKTPAGKSDTLVDIVVNVNDTYWDTEKSFDILDKKVAATGFQYQLSTFSGITPSYGPRAGGTSIALHGANLDSGASQTVSVGSHPCHIHRGRSKVLVLGENLDSVVKPVMVTRVTSLNNRHHENISKVCVPADDGHSLGCPVASLFDSSVIPRDELQNHKDPIWVQVHFQMDGLRLPERAPGMEFVYKPPPKFYLFPPGGLDVRADDPTVLIRGHNFEVLEDDDEFSVKIDEVDQACKVINITSTTIVCSYKIDEESEDAAHTVDVVMGNETFRLGTLKLVSGQASCHAGTIAGVVITIIVITLILDGAFFYYKRRQPDKRTGGNFVEDDNRNDENGGRPL</sequence>
<comment type="caution">
    <text evidence="1">The sequence shown here is derived from an EMBL/GenBank/DDBJ whole genome shotgun (WGS) entry which is preliminary data.</text>
</comment>
<dbReference type="EMBL" id="JABSTQ010011419">
    <property type="protein sequence ID" value="KAG0411590.1"/>
    <property type="molecule type" value="Genomic_DNA"/>
</dbReference>
<evidence type="ECO:0000313" key="1">
    <source>
        <dbReference type="EMBL" id="KAG0411590.1"/>
    </source>
</evidence>
<accession>A0AC60NWX0</accession>
<keyword evidence="2" id="KW-1185">Reference proteome</keyword>
<dbReference type="Proteomes" id="UP000805193">
    <property type="component" value="Unassembled WGS sequence"/>
</dbReference>
<gene>
    <name evidence="1" type="ORF">HPB47_011262</name>
</gene>
<proteinExistence type="predicted"/>
<name>A0AC60NWX0_IXOPE</name>
<protein>
    <submittedName>
        <fullName evidence="1">Uncharacterized protein</fullName>
    </submittedName>
</protein>
<organism evidence="1 2">
    <name type="scientific">Ixodes persulcatus</name>
    <name type="common">Taiga tick</name>
    <dbReference type="NCBI Taxonomy" id="34615"/>
    <lineage>
        <taxon>Eukaryota</taxon>
        <taxon>Metazoa</taxon>
        <taxon>Ecdysozoa</taxon>
        <taxon>Arthropoda</taxon>
        <taxon>Chelicerata</taxon>
        <taxon>Arachnida</taxon>
        <taxon>Acari</taxon>
        <taxon>Parasitiformes</taxon>
        <taxon>Ixodida</taxon>
        <taxon>Ixodoidea</taxon>
        <taxon>Ixodidae</taxon>
        <taxon>Ixodinae</taxon>
        <taxon>Ixodes</taxon>
    </lineage>
</organism>
<reference evidence="1 2" key="1">
    <citation type="journal article" date="2020" name="Cell">
        <title>Large-Scale Comparative Analyses of Tick Genomes Elucidate Their Genetic Diversity and Vector Capacities.</title>
        <authorList>
            <consortium name="Tick Genome and Microbiome Consortium (TIGMIC)"/>
            <person name="Jia N."/>
            <person name="Wang J."/>
            <person name="Shi W."/>
            <person name="Du L."/>
            <person name="Sun Y."/>
            <person name="Zhan W."/>
            <person name="Jiang J.F."/>
            <person name="Wang Q."/>
            <person name="Zhang B."/>
            <person name="Ji P."/>
            <person name="Bell-Sakyi L."/>
            <person name="Cui X.M."/>
            <person name="Yuan T.T."/>
            <person name="Jiang B.G."/>
            <person name="Yang W.F."/>
            <person name="Lam T.T."/>
            <person name="Chang Q.C."/>
            <person name="Ding S.J."/>
            <person name="Wang X.J."/>
            <person name="Zhu J.G."/>
            <person name="Ruan X.D."/>
            <person name="Zhao L."/>
            <person name="Wei J.T."/>
            <person name="Ye R.Z."/>
            <person name="Que T.C."/>
            <person name="Du C.H."/>
            <person name="Zhou Y.H."/>
            <person name="Cheng J.X."/>
            <person name="Dai P.F."/>
            <person name="Guo W.B."/>
            <person name="Han X.H."/>
            <person name="Huang E.J."/>
            <person name="Li L.F."/>
            <person name="Wei W."/>
            <person name="Gao Y.C."/>
            <person name="Liu J.Z."/>
            <person name="Shao H.Z."/>
            <person name="Wang X."/>
            <person name="Wang C.C."/>
            <person name="Yang T.C."/>
            <person name="Huo Q.B."/>
            <person name="Li W."/>
            <person name="Chen H.Y."/>
            <person name="Chen S.E."/>
            <person name="Zhou L.G."/>
            <person name="Ni X.B."/>
            <person name="Tian J.H."/>
            <person name="Sheng Y."/>
            <person name="Liu T."/>
            <person name="Pan Y.S."/>
            <person name="Xia L.Y."/>
            <person name="Li J."/>
            <person name="Zhao F."/>
            <person name="Cao W.C."/>
        </authorList>
    </citation>
    <scope>NUCLEOTIDE SEQUENCE [LARGE SCALE GENOMIC DNA]</scope>
    <source>
        <strain evidence="1">Iper-2018</strain>
    </source>
</reference>